<keyword evidence="3" id="KW-1185">Reference proteome</keyword>
<sequence>MVRYDVGYTVAVWVEILFYAIYACLFVYSANLILKTRSSSRVGGRSRWIFLTITILMFIVATFHLFIQLYRYVRAFILHTDPRGYLKYMHDLQRWDNEASNASTVVMTWLGDGLVIYRCYVIWSSNFLVVIIPILLQLLAIGINTVTLIWFQHPKIVPFSIARTLLGLIYPIAFVRNAMATGLIVLKIWRQHRSSTVSGLVDRGSRLSLAKLLRIVIESAMIYTLQVFALVILYFLKSDFQIILQSAVVPSVGLVFVLIAVRVHVTTEQTTTTVPAWLERSDSGHHLDTDTSSPENEVAYVIDVEKLGEVDV</sequence>
<keyword evidence="1" id="KW-0472">Membrane</keyword>
<feature type="transmembrane region" description="Helical" evidence="1">
    <location>
        <begin position="212"/>
        <end position="236"/>
    </location>
</feature>
<keyword evidence="1" id="KW-0812">Transmembrane</keyword>
<keyword evidence="1" id="KW-1133">Transmembrane helix</keyword>
<reference evidence="2" key="1">
    <citation type="submission" date="2020-11" db="EMBL/GenBank/DDBJ databases">
        <authorList>
            <consortium name="DOE Joint Genome Institute"/>
            <person name="Ahrendt S."/>
            <person name="Riley R."/>
            <person name="Andreopoulos W."/>
            <person name="LaButti K."/>
            <person name="Pangilinan J."/>
            <person name="Ruiz-duenas F.J."/>
            <person name="Barrasa J.M."/>
            <person name="Sanchez-Garcia M."/>
            <person name="Camarero S."/>
            <person name="Miyauchi S."/>
            <person name="Serrano A."/>
            <person name="Linde D."/>
            <person name="Babiker R."/>
            <person name="Drula E."/>
            <person name="Ayuso-Fernandez I."/>
            <person name="Pacheco R."/>
            <person name="Padilla G."/>
            <person name="Ferreira P."/>
            <person name="Barriuso J."/>
            <person name="Kellner H."/>
            <person name="Castanera R."/>
            <person name="Alfaro M."/>
            <person name="Ramirez L."/>
            <person name="Pisabarro A.G."/>
            <person name="Kuo A."/>
            <person name="Tritt A."/>
            <person name="Lipzen A."/>
            <person name="He G."/>
            <person name="Yan M."/>
            <person name="Ng V."/>
            <person name="Cullen D."/>
            <person name="Martin F."/>
            <person name="Rosso M.-N."/>
            <person name="Henrissat B."/>
            <person name="Hibbett D."/>
            <person name="Martinez A.T."/>
            <person name="Grigoriev I.V."/>
        </authorList>
    </citation>
    <scope>NUCLEOTIDE SEQUENCE</scope>
    <source>
        <strain evidence="2">AH 44721</strain>
    </source>
</reference>
<gene>
    <name evidence="2" type="ORF">CPB84DRAFT_1823627</name>
</gene>
<dbReference type="OrthoDB" id="3346544at2759"/>
<comment type="caution">
    <text evidence="2">The sequence shown here is derived from an EMBL/GenBank/DDBJ whole genome shotgun (WGS) entry which is preliminary data.</text>
</comment>
<feature type="transmembrane region" description="Helical" evidence="1">
    <location>
        <begin position="127"/>
        <end position="152"/>
    </location>
</feature>
<protein>
    <submittedName>
        <fullName evidence="2">Uncharacterized protein</fullName>
    </submittedName>
</protein>
<feature type="transmembrane region" description="Helical" evidence="1">
    <location>
        <begin position="242"/>
        <end position="261"/>
    </location>
</feature>
<dbReference type="EMBL" id="JADNYJ010000027">
    <property type="protein sequence ID" value="KAF8904042.1"/>
    <property type="molecule type" value="Genomic_DNA"/>
</dbReference>
<accession>A0A9P5TPW2</accession>
<dbReference type="AlphaFoldDB" id="A0A9P5TPW2"/>
<name>A0A9P5TPW2_GYMJU</name>
<evidence type="ECO:0000256" key="1">
    <source>
        <dbReference type="SAM" id="Phobius"/>
    </source>
</evidence>
<evidence type="ECO:0000313" key="3">
    <source>
        <dbReference type="Proteomes" id="UP000724874"/>
    </source>
</evidence>
<organism evidence="2 3">
    <name type="scientific">Gymnopilus junonius</name>
    <name type="common">Spectacular rustgill mushroom</name>
    <name type="synonym">Gymnopilus spectabilis subsp. junonius</name>
    <dbReference type="NCBI Taxonomy" id="109634"/>
    <lineage>
        <taxon>Eukaryota</taxon>
        <taxon>Fungi</taxon>
        <taxon>Dikarya</taxon>
        <taxon>Basidiomycota</taxon>
        <taxon>Agaricomycotina</taxon>
        <taxon>Agaricomycetes</taxon>
        <taxon>Agaricomycetidae</taxon>
        <taxon>Agaricales</taxon>
        <taxon>Agaricineae</taxon>
        <taxon>Hymenogastraceae</taxon>
        <taxon>Gymnopilus</taxon>
    </lineage>
</organism>
<feature type="transmembrane region" description="Helical" evidence="1">
    <location>
        <begin position="164"/>
        <end position="186"/>
    </location>
</feature>
<feature type="transmembrane region" description="Helical" evidence="1">
    <location>
        <begin position="48"/>
        <end position="67"/>
    </location>
</feature>
<proteinExistence type="predicted"/>
<dbReference type="Proteomes" id="UP000724874">
    <property type="component" value="Unassembled WGS sequence"/>
</dbReference>
<feature type="transmembrane region" description="Helical" evidence="1">
    <location>
        <begin position="6"/>
        <end position="28"/>
    </location>
</feature>
<evidence type="ECO:0000313" key="2">
    <source>
        <dbReference type="EMBL" id="KAF8904042.1"/>
    </source>
</evidence>